<protein>
    <recommendedName>
        <fullName evidence="1">YdhG-like domain-containing protein</fullName>
    </recommendedName>
</protein>
<dbReference type="Pfam" id="PF08818">
    <property type="entry name" value="DUF1801"/>
    <property type="match status" value="1"/>
</dbReference>
<dbReference type="AlphaFoldDB" id="A0A0B9A4W2"/>
<dbReference type="PATRIC" id="fig|48936.3.peg.3242"/>
<dbReference type="Gene3D" id="3.90.1150.200">
    <property type="match status" value="1"/>
</dbReference>
<accession>A0A0B9A4W2</accession>
<dbReference type="RefSeq" id="WP_156135835.1">
    <property type="nucleotide sequence ID" value="NZ_JRVC01000017.1"/>
</dbReference>
<dbReference type="InterPro" id="IPR014922">
    <property type="entry name" value="YdhG-like"/>
</dbReference>
<reference evidence="2 3" key="1">
    <citation type="submission" date="2014-10" db="EMBL/GenBank/DDBJ databases">
        <title>Draft genome sequence of Novosphingobium subterraneum DSM 12447.</title>
        <authorList>
            <person name="Gan H.M."/>
            <person name="Gan H.Y."/>
            <person name="Savka M.A."/>
        </authorList>
    </citation>
    <scope>NUCLEOTIDE SEQUENCE [LARGE SCALE GENOMIC DNA]</scope>
    <source>
        <strain evidence="2 3">DSM 12447</strain>
    </source>
</reference>
<dbReference type="STRING" id="48936.NJ75_03224"/>
<dbReference type="EMBL" id="JRVC01000017">
    <property type="protein sequence ID" value="KHS44355.1"/>
    <property type="molecule type" value="Genomic_DNA"/>
</dbReference>
<name>A0A0B9A4W2_9SPHN</name>
<gene>
    <name evidence="2" type="ORF">NJ75_03224</name>
</gene>
<evidence type="ECO:0000313" key="2">
    <source>
        <dbReference type="EMBL" id="KHS44355.1"/>
    </source>
</evidence>
<evidence type="ECO:0000313" key="3">
    <source>
        <dbReference type="Proteomes" id="UP000031338"/>
    </source>
</evidence>
<feature type="domain" description="YdhG-like" evidence="1">
    <location>
        <begin position="23"/>
        <end position="124"/>
    </location>
</feature>
<keyword evidence="3" id="KW-1185">Reference proteome</keyword>
<dbReference type="Proteomes" id="UP000031338">
    <property type="component" value="Unassembled WGS sequence"/>
</dbReference>
<comment type="caution">
    <text evidence="2">The sequence shown here is derived from an EMBL/GenBank/DDBJ whole genome shotgun (WGS) entry which is preliminary data.</text>
</comment>
<organism evidence="2 3">
    <name type="scientific">Novosphingobium subterraneum</name>
    <dbReference type="NCBI Taxonomy" id="48936"/>
    <lineage>
        <taxon>Bacteria</taxon>
        <taxon>Pseudomonadati</taxon>
        <taxon>Pseudomonadota</taxon>
        <taxon>Alphaproteobacteria</taxon>
        <taxon>Sphingomonadales</taxon>
        <taxon>Sphingomonadaceae</taxon>
        <taxon>Novosphingobium</taxon>
    </lineage>
</organism>
<dbReference type="SUPFAM" id="SSF159888">
    <property type="entry name" value="YdhG-like"/>
    <property type="match status" value="1"/>
</dbReference>
<sequence>MTEQASLASRIDARIAELADWRGEMLARVRELIHRADPDVIESVKWAKPTNPAGVPTWEHGGVICTGEVYKAYVKLTFAHGAALSDPDRLFNASLTGGTRRAIDLREGDALDGEAFVALIRAAVAFNLAKEPARKR</sequence>
<evidence type="ECO:0000259" key="1">
    <source>
        <dbReference type="Pfam" id="PF08818"/>
    </source>
</evidence>
<proteinExistence type="predicted"/>